<keyword evidence="4" id="KW-1003">Cell membrane</keyword>
<dbReference type="InterPro" id="IPR017871">
    <property type="entry name" value="ABC_transporter-like_CS"/>
</dbReference>
<evidence type="ECO:0000313" key="10">
    <source>
        <dbReference type="Proteomes" id="UP000528286"/>
    </source>
</evidence>
<dbReference type="AlphaFoldDB" id="A0A7W6NLT2"/>
<comment type="subcellular location">
    <subcellularLocation>
        <location evidence="1">Cell inner membrane</location>
        <topology evidence="1">Peripheral membrane protein</topology>
    </subcellularLocation>
</comment>
<evidence type="ECO:0000259" key="8">
    <source>
        <dbReference type="PROSITE" id="PS50893"/>
    </source>
</evidence>
<keyword evidence="10" id="KW-1185">Reference proteome</keyword>
<reference evidence="9 10" key="1">
    <citation type="submission" date="2020-08" db="EMBL/GenBank/DDBJ databases">
        <title>Genomic Encyclopedia of Type Strains, Phase IV (KMG-IV): sequencing the most valuable type-strain genomes for metagenomic binning, comparative biology and taxonomic classification.</title>
        <authorList>
            <person name="Goeker M."/>
        </authorList>
    </citation>
    <scope>NUCLEOTIDE SEQUENCE [LARGE SCALE GENOMIC DNA]</scope>
    <source>
        <strain evidence="9 10">DSM 29853</strain>
    </source>
</reference>
<dbReference type="SMART" id="SM00382">
    <property type="entry name" value="AAA"/>
    <property type="match status" value="1"/>
</dbReference>
<dbReference type="PROSITE" id="PS00211">
    <property type="entry name" value="ABC_TRANSPORTER_1"/>
    <property type="match status" value="1"/>
</dbReference>
<evidence type="ECO:0000256" key="2">
    <source>
        <dbReference type="ARBA" id="ARBA00005417"/>
    </source>
</evidence>
<keyword evidence="5" id="KW-0547">Nucleotide-binding</keyword>
<dbReference type="GO" id="GO:0005524">
    <property type="term" value="F:ATP binding"/>
    <property type="evidence" value="ECO:0007669"/>
    <property type="project" value="UniProtKB-KW"/>
</dbReference>
<dbReference type="InterPro" id="IPR003593">
    <property type="entry name" value="AAA+_ATPase"/>
</dbReference>
<dbReference type="Proteomes" id="UP000528286">
    <property type="component" value="Unassembled WGS sequence"/>
</dbReference>
<dbReference type="InterPro" id="IPR027417">
    <property type="entry name" value="P-loop_NTPase"/>
</dbReference>
<dbReference type="InterPro" id="IPR013563">
    <property type="entry name" value="Oligopep_ABC_C"/>
</dbReference>
<dbReference type="InterPro" id="IPR050388">
    <property type="entry name" value="ABC_Ni/Peptide_Import"/>
</dbReference>
<evidence type="ECO:0000256" key="4">
    <source>
        <dbReference type="ARBA" id="ARBA00022475"/>
    </source>
</evidence>
<evidence type="ECO:0000313" key="9">
    <source>
        <dbReference type="EMBL" id="MBB4065904.1"/>
    </source>
</evidence>
<keyword evidence="7" id="KW-0472">Membrane</keyword>
<dbReference type="GO" id="GO:0055085">
    <property type="term" value="P:transmembrane transport"/>
    <property type="evidence" value="ECO:0007669"/>
    <property type="project" value="UniProtKB-ARBA"/>
</dbReference>
<dbReference type="CDD" id="cd03257">
    <property type="entry name" value="ABC_NikE_OppD_transporters"/>
    <property type="match status" value="1"/>
</dbReference>
<keyword evidence="6 9" id="KW-0067">ATP-binding</keyword>
<comment type="caution">
    <text evidence="9">The sequence shown here is derived from an EMBL/GenBank/DDBJ whole genome shotgun (WGS) entry which is preliminary data.</text>
</comment>
<name>A0A7W6NLT2_9HYPH</name>
<evidence type="ECO:0000256" key="3">
    <source>
        <dbReference type="ARBA" id="ARBA00022448"/>
    </source>
</evidence>
<dbReference type="Pfam" id="PF08352">
    <property type="entry name" value="oligo_HPY"/>
    <property type="match status" value="1"/>
</dbReference>
<evidence type="ECO:0000256" key="7">
    <source>
        <dbReference type="ARBA" id="ARBA00023136"/>
    </source>
</evidence>
<accession>A0A7W6NLT2</accession>
<organism evidence="9 10">
    <name type="scientific">Gellertiella hungarica</name>
    <dbReference type="NCBI Taxonomy" id="1572859"/>
    <lineage>
        <taxon>Bacteria</taxon>
        <taxon>Pseudomonadati</taxon>
        <taxon>Pseudomonadota</taxon>
        <taxon>Alphaproteobacteria</taxon>
        <taxon>Hyphomicrobiales</taxon>
        <taxon>Rhizobiaceae</taxon>
        <taxon>Gellertiella</taxon>
    </lineage>
</organism>
<dbReference type="RefSeq" id="WP_183367188.1">
    <property type="nucleotide sequence ID" value="NZ_JACIEZ010000006.1"/>
</dbReference>
<gene>
    <name evidence="9" type="ORF">GGR23_003112</name>
</gene>
<keyword evidence="3" id="KW-0813">Transport</keyword>
<evidence type="ECO:0000256" key="5">
    <source>
        <dbReference type="ARBA" id="ARBA00022741"/>
    </source>
</evidence>
<sequence>MSDLLLDISGLSAISLREGGNPILRDVSLSLKKGEVRGLVGESGAGKSTIAKALLGILPRTVKVTSGTMRFEGRDLLTMAPRDLSAIMGSDIALIPQDPQTALNPGRRIEAQLTDGLRLRRGMNARDAHARALQLLSEVHIRDPERVLKAYPHELSGGMRQRVMIAAAFSLEPKLVVADEPTTALDVTVQKQILRLIRGMQEAHGTAVIFVTHDLGVVAKICDSVTLLYGGKVIEAGPTADVLADPRHVYTKALIAAGPRYDRPDAGLEPVPQWVFDQLHQEIRTGAKEILHG</sequence>
<proteinExistence type="inferred from homology"/>
<dbReference type="FunFam" id="3.40.50.300:FF:000016">
    <property type="entry name" value="Oligopeptide ABC transporter ATP-binding component"/>
    <property type="match status" value="1"/>
</dbReference>
<evidence type="ECO:0000256" key="1">
    <source>
        <dbReference type="ARBA" id="ARBA00004417"/>
    </source>
</evidence>
<dbReference type="GO" id="GO:0005886">
    <property type="term" value="C:plasma membrane"/>
    <property type="evidence" value="ECO:0007669"/>
    <property type="project" value="UniProtKB-SubCell"/>
</dbReference>
<evidence type="ECO:0000256" key="6">
    <source>
        <dbReference type="ARBA" id="ARBA00022840"/>
    </source>
</evidence>
<dbReference type="Gene3D" id="3.40.50.300">
    <property type="entry name" value="P-loop containing nucleotide triphosphate hydrolases"/>
    <property type="match status" value="1"/>
</dbReference>
<dbReference type="Pfam" id="PF00005">
    <property type="entry name" value="ABC_tran"/>
    <property type="match status" value="1"/>
</dbReference>
<dbReference type="PANTHER" id="PTHR43297:SF2">
    <property type="entry name" value="DIPEPTIDE TRANSPORT ATP-BINDING PROTEIN DPPD"/>
    <property type="match status" value="1"/>
</dbReference>
<dbReference type="GO" id="GO:0015833">
    <property type="term" value="P:peptide transport"/>
    <property type="evidence" value="ECO:0007669"/>
    <property type="project" value="InterPro"/>
</dbReference>
<comment type="similarity">
    <text evidence="2">Belongs to the ABC transporter superfamily.</text>
</comment>
<dbReference type="InterPro" id="IPR003439">
    <property type="entry name" value="ABC_transporter-like_ATP-bd"/>
</dbReference>
<dbReference type="GO" id="GO:0016887">
    <property type="term" value="F:ATP hydrolysis activity"/>
    <property type="evidence" value="ECO:0007669"/>
    <property type="project" value="InterPro"/>
</dbReference>
<dbReference type="SUPFAM" id="SSF52540">
    <property type="entry name" value="P-loop containing nucleoside triphosphate hydrolases"/>
    <property type="match status" value="1"/>
</dbReference>
<feature type="domain" description="ABC transporter" evidence="8">
    <location>
        <begin position="6"/>
        <end position="255"/>
    </location>
</feature>
<dbReference type="PROSITE" id="PS50893">
    <property type="entry name" value="ABC_TRANSPORTER_2"/>
    <property type="match status" value="1"/>
</dbReference>
<protein>
    <submittedName>
        <fullName evidence="9">Peptide/nickel transport system ATP-binding protein</fullName>
    </submittedName>
</protein>
<dbReference type="EMBL" id="JACIEZ010000006">
    <property type="protein sequence ID" value="MBB4065904.1"/>
    <property type="molecule type" value="Genomic_DNA"/>
</dbReference>
<dbReference type="PANTHER" id="PTHR43297">
    <property type="entry name" value="OLIGOPEPTIDE TRANSPORT ATP-BINDING PROTEIN APPD"/>
    <property type="match status" value="1"/>
</dbReference>